<evidence type="ECO:0000256" key="2">
    <source>
        <dbReference type="ARBA" id="ARBA00004906"/>
    </source>
</evidence>
<dbReference type="GO" id="GO:0009734">
    <property type="term" value="P:auxin-activated signaling pathway"/>
    <property type="evidence" value="ECO:0007669"/>
    <property type="project" value="UniProtKB-KW"/>
</dbReference>
<comment type="pathway">
    <text evidence="2">Protein modification; protein ubiquitination.</text>
</comment>
<comment type="subcellular location">
    <subcellularLocation>
        <location evidence="1">Nucleus</location>
    </subcellularLocation>
</comment>
<dbReference type="CDD" id="cd22159">
    <property type="entry name" value="F-box_AtTIR1-like"/>
    <property type="match status" value="1"/>
</dbReference>
<dbReference type="InterPro" id="IPR001611">
    <property type="entry name" value="Leu-rich_rpt"/>
</dbReference>
<keyword evidence="5" id="KW-0539">Nucleus</keyword>
<evidence type="ECO:0000313" key="8">
    <source>
        <dbReference type="EMBL" id="KAF4382867.1"/>
    </source>
</evidence>
<dbReference type="InterPro" id="IPR032675">
    <property type="entry name" value="LRR_dom_sf"/>
</dbReference>
<name>A0A7J6GJ17_CANSA</name>
<dbReference type="Proteomes" id="UP000583929">
    <property type="component" value="Unassembled WGS sequence"/>
</dbReference>
<comment type="caution">
    <text evidence="8">The sequence shown here is derived from an EMBL/GenBank/DDBJ whole genome shotgun (WGS) entry which is preliminary data.</text>
</comment>
<dbReference type="Gene3D" id="3.80.10.10">
    <property type="entry name" value="Ribonuclease Inhibitor"/>
    <property type="match status" value="1"/>
</dbReference>
<evidence type="ECO:0000256" key="3">
    <source>
        <dbReference type="ARBA" id="ARBA00022473"/>
    </source>
</evidence>
<feature type="domain" description="F-box" evidence="7">
    <location>
        <begin position="9"/>
        <end position="50"/>
    </location>
</feature>
<evidence type="ECO:0000256" key="4">
    <source>
        <dbReference type="ARBA" id="ARBA00022786"/>
    </source>
</evidence>
<keyword evidence="4" id="KW-0833">Ubl conjugation pathway</keyword>
<dbReference type="InterPro" id="IPR001810">
    <property type="entry name" value="F-box_dom"/>
</dbReference>
<dbReference type="InterPro" id="IPR041101">
    <property type="entry name" value="Transp_inhibit"/>
</dbReference>
<dbReference type="Gene3D" id="1.20.1280.50">
    <property type="match status" value="1"/>
</dbReference>
<dbReference type="GO" id="GO:0010011">
    <property type="term" value="F:auxin binding"/>
    <property type="evidence" value="ECO:0007669"/>
    <property type="project" value="UniProtKB-ARBA"/>
</dbReference>
<protein>
    <recommendedName>
        <fullName evidence="7">F-box domain-containing protein</fullName>
    </recommendedName>
</protein>
<sequence>MLRRMASSFPEEVLEHVFSFIQSDTDRNVISMVCKSWYEIERWCRRKIFVGNCYAVSPRLVIRRFPDVRSIELKGKPHFADFNLVPEGWGGYVQPWIAAMATAYPWLEEIRLKRMVITDESLELIAKSFKNFKVLVLSSCEGFSTDGLAAIAGNCRVTKRKAVKFWVLLEMLVRSIAVVWPTDEEAVVIGFCSLVLPMLLPLRRSNIQCLVKIIWVAFSLAGFFLVDCCEVRNLRELDLRESEVEDLSGHWLTHFPDTYTSLVSLNISCLLSEVSFSALERLVGRCSNLRSLRLNRTVPLEKLANLLHRAPQLAELGTGACQAELRPDVFSNLVGALSGCKELKSLSGFWDVVPVYLPAVYSICPGLTTLNLSYAAIQSQDLIKLISQCPNLQRLWVLDYIEDAGLDVLAATCKDLQELRVFPSDPFGAEPNVLLTEQGLVTVSEGCPKLRSVLYFCRQMSNAALMTIARNQPNFTCFRLCIIEPRTPDYLTLEPLDAGFGAIVEHCKDLRRLSVSGLLTDRAFDYIGTHAKKLEMLSVAFAGDTDLGLHHVLSGCENLRKLEIRDCPFGDKALLANAAKLETMRSLWMSSCNVSYGACKLLGQKMPRLNVEVIDERGPPETRPESCPVEKLYIYRSLAGPRTDMPDFVWTMEEDSAIQQLS</sequence>
<keyword evidence="9" id="KW-1185">Reference proteome</keyword>
<dbReference type="GO" id="GO:0010152">
    <property type="term" value="P:pollen maturation"/>
    <property type="evidence" value="ECO:0007669"/>
    <property type="project" value="UniProtKB-ARBA"/>
</dbReference>
<dbReference type="Pfam" id="PF13516">
    <property type="entry name" value="LRR_6"/>
    <property type="match status" value="1"/>
</dbReference>
<dbReference type="AlphaFoldDB" id="A0A7J6GJ17"/>
<dbReference type="SMART" id="SM00256">
    <property type="entry name" value="FBOX"/>
    <property type="match status" value="1"/>
</dbReference>
<keyword evidence="6" id="KW-0927">Auxin signaling pathway</keyword>
<dbReference type="GO" id="GO:0005634">
    <property type="term" value="C:nucleus"/>
    <property type="evidence" value="ECO:0007669"/>
    <property type="project" value="UniProtKB-SubCell"/>
</dbReference>
<dbReference type="PANTHER" id="PTHR16134:SF147">
    <property type="entry name" value="TRANSPORT INHIBITOR RESPONSE 1"/>
    <property type="match status" value="1"/>
</dbReference>
<dbReference type="InterPro" id="IPR036047">
    <property type="entry name" value="F-box-like_dom_sf"/>
</dbReference>
<dbReference type="GO" id="GO:0031146">
    <property type="term" value="P:SCF-dependent proteasomal ubiquitin-dependent protein catabolic process"/>
    <property type="evidence" value="ECO:0007669"/>
    <property type="project" value="TreeGrafter"/>
</dbReference>
<dbReference type="FunFam" id="1.20.1280.50:FF:000006">
    <property type="entry name" value="Transport inhibitor response 1"/>
    <property type="match status" value="1"/>
</dbReference>
<dbReference type="EMBL" id="JAATIQ010000100">
    <property type="protein sequence ID" value="KAF4382867.1"/>
    <property type="molecule type" value="Genomic_DNA"/>
</dbReference>
<dbReference type="InterPro" id="IPR006553">
    <property type="entry name" value="Leu-rich_rpt_Cys-con_subtyp"/>
</dbReference>
<dbReference type="GO" id="GO:0019005">
    <property type="term" value="C:SCF ubiquitin ligase complex"/>
    <property type="evidence" value="ECO:0007669"/>
    <property type="project" value="TreeGrafter"/>
</dbReference>
<gene>
    <name evidence="8" type="ORF">G4B88_021650</name>
</gene>
<dbReference type="InterPro" id="IPR041567">
    <property type="entry name" value="COI1_F-box"/>
</dbReference>
<dbReference type="SUPFAM" id="SSF52047">
    <property type="entry name" value="RNI-like"/>
    <property type="match status" value="1"/>
</dbReference>
<evidence type="ECO:0000256" key="6">
    <source>
        <dbReference type="ARBA" id="ARBA00023294"/>
    </source>
</evidence>
<evidence type="ECO:0000313" key="9">
    <source>
        <dbReference type="Proteomes" id="UP000583929"/>
    </source>
</evidence>
<evidence type="ECO:0000256" key="1">
    <source>
        <dbReference type="ARBA" id="ARBA00004123"/>
    </source>
</evidence>
<dbReference type="SMART" id="SM00367">
    <property type="entry name" value="LRR_CC"/>
    <property type="match status" value="6"/>
</dbReference>
<reference evidence="8 9" key="1">
    <citation type="journal article" date="2020" name="bioRxiv">
        <title>Sequence and annotation of 42 cannabis genomes reveals extensive copy number variation in cannabinoid synthesis and pathogen resistance genes.</title>
        <authorList>
            <person name="Mckernan K.J."/>
            <person name="Helbert Y."/>
            <person name="Kane L.T."/>
            <person name="Ebling H."/>
            <person name="Zhang L."/>
            <person name="Liu B."/>
            <person name="Eaton Z."/>
            <person name="Mclaughlin S."/>
            <person name="Kingan S."/>
            <person name="Baybayan P."/>
            <person name="Concepcion G."/>
            <person name="Jordan M."/>
            <person name="Riva A."/>
            <person name="Barbazuk W."/>
            <person name="Harkins T."/>
        </authorList>
    </citation>
    <scope>NUCLEOTIDE SEQUENCE [LARGE SCALE GENOMIC DNA]</scope>
    <source>
        <strain evidence="9">cv. Jamaican Lion 4</strain>
        <tissue evidence="8">Leaf</tissue>
    </source>
</reference>
<accession>A0A7J6GJ17</accession>
<dbReference type="PANTHER" id="PTHR16134">
    <property type="entry name" value="F-BOX/TPR REPEAT PROTEIN POF3"/>
    <property type="match status" value="1"/>
</dbReference>
<evidence type="ECO:0000259" key="7">
    <source>
        <dbReference type="SMART" id="SM00256"/>
    </source>
</evidence>
<keyword evidence="3" id="KW-0217">Developmental protein</keyword>
<dbReference type="SUPFAM" id="SSF81383">
    <property type="entry name" value="F-box domain"/>
    <property type="match status" value="1"/>
</dbReference>
<proteinExistence type="predicted"/>
<evidence type="ECO:0000256" key="5">
    <source>
        <dbReference type="ARBA" id="ARBA00023242"/>
    </source>
</evidence>
<organism evidence="8 9">
    <name type="scientific">Cannabis sativa</name>
    <name type="common">Hemp</name>
    <name type="synonym">Marijuana</name>
    <dbReference type="NCBI Taxonomy" id="3483"/>
    <lineage>
        <taxon>Eukaryota</taxon>
        <taxon>Viridiplantae</taxon>
        <taxon>Streptophyta</taxon>
        <taxon>Embryophyta</taxon>
        <taxon>Tracheophyta</taxon>
        <taxon>Spermatophyta</taxon>
        <taxon>Magnoliopsida</taxon>
        <taxon>eudicotyledons</taxon>
        <taxon>Gunneridae</taxon>
        <taxon>Pentapetalae</taxon>
        <taxon>rosids</taxon>
        <taxon>fabids</taxon>
        <taxon>Rosales</taxon>
        <taxon>Cannabaceae</taxon>
        <taxon>Cannabis</taxon>
    </lineage>
</organism>
<dbReference type="FunFam" id="3.80.10.10:FF:000029">
    <property type="entry name" value="Transport inhibitor response 1"/>
    <property type="match status" value="1"/>
</dbReference>
<dbReference type="Pfam" id="PF18791">
    <property type="entry name" value="Transp_inhibit"/>
    <property type="match status" value="1"/>
</dbReference>
<dbReference type="Pfam" id="PF18511">
    <property type="entry name" value="F-box_5"/>
    <property type="match status" value="1"/>
</dbReference>